<sequence length="71" mass="7722">MASVIEFVLTVSAMIVGLLLFGASSAALLQLTLGFQAEPLVWFIAMAGAAWLAYITRRTVRRRLGLDKPNN</sequence>
<dbReference type="RefSeq" id="WP_008474535.1">
    <property type="nucleotide sequence ID" value="NZ_CAGS01000007.1"/>
</dbReference>
<reference evidence="2 3" key="1">
    <citation type="journal article" date="2012" name="ISME J.">
        <title>Nitrification expanded: discovery, physiology and genomics of a nitrite-oxidizing bacterium from the phylum Chloroflexi.</title>
        <authorList>
            <person name="Sorokin D.Y."/>
            <person name="Lucker S."/>
            <person name="Vejmelkova D."/>
            <person name="Kostrikina N.A."/>
            <person name="Kleerebezem R."/>
            <person name="Rijpstra W.I."/>
            <person name="Damste J.S."/>
            <person name="Le Paslier D."/>
            <person name="Muyzer G."/>
            <person name="Wagner M."/>
            <person name="van Loosdrecht M.C."/>
            <person name="Daims H."/>
        </authorList>
    </citation>
    <scope>NUCLEOTIDE SEQUENCE [LARGE SCALE GENOMIC DNA]</scope>
    <source>
        <strain evidence="3">none</strain>
    </source>
</reference>
<evidence type="ECO:0000256" key="1">
    <source>
        <dbReference type="SAM" id="Phobius"/>
    </source>
</evidence>
<protein>
    <submittedName>
        <fullName evidence="2">Uncharacterized protein</fullName>
    </submittedName>
</protein>
<proteinExistence type="predicted"/>
<comment type="caution">
    <text evidence="2">The sequence shown here is derived from an EMBL/GenBank/DDBJ whole genome shotgun (WGS) entry which is preliminary data.</text>
</comment>
<evidence type="ECO:0000313" key="2">
    <source>
        <dbReference type="EMBL" id="CCF82403.1"/>
    </source>
</evidence>
<keyword evidence="3" id="KW-1185">Reference proteome</keyword>
<feature type="transmembrane region" description="Helical" evidence="1">
    <location>
        <begin position="39"/>
        <end position="56"/>
    </location>
</feature>
<keyword evidence="1" id="KW-0812">Transmembrane</keyword>
<gene>
    <name evidence="2" type="ORF">NITHO_1040026</name>
</gene>
<organism evidence="2 3">
    <name type="scientific">Nitrolancea hollandica Lb</name>
    <dbReference type="NCBI Taxonomy" id="1129897"/>
    <lineage>
        <taxon>Bacteria</taxon>
        <taxon>Pseudomonadati</taxon>
        <taxon>Thermomicrobiota</taxon>
        <taxon>Thermomicrobia</taxon>
        <taxon>Sphaerobacterales</taxon>
        <taxon>Sphaerobacterineae</taxon>
        <taxon>Sphaerobacteraceae</taxon>
        <taxon>Nitrolancea</taxon>
    </lineage>
</organism>
<dbReference type="EMBL" id="CAGS01000007">
    <property type="protein sequence ID" value="CCF82403.1"/>
    <property type="molecule type" value="Genomic_DNA"/>
</dbReference>
<feature type="transmembrane region" description="Helical" evidence="1">
    <location>
        <begin position="7"/>
        <end position="33"/>
    </location>
</feature>
<dbReference type="AlphaFoldDB" id="I4ECJ1"/>
<evidence type="ECO:0000313" key="3">
    <source>
        <dbReference type="Proteomes" id="UP000004221"/>
    </source>
</evidence>
<dbReference type="Proteomes" id="UP000004221">
    <property type="component" value="Unassembled WGS sequence"/>
</dbReference>
<keyword evidence="1" id="KW-1133">Transmembrane helix</keyword>
<accession>I4ECJ1</accession>
<name>I4ECJ1_9BACT</name>
<keyword evidence="1" id="KW-0472">Membrane</keyword>